<dbReference type="InterPro" id="IPR000305">
    <property type="entry name" value="GIY-YIG_endonuc"/>
</dbReference>
<gene>
    <name evidence="2" type="ORF">VHA01S_028_00410</name>
</gene>
<dbReference type="Proteomes" id="UP000017800">
    <property type="component" value="Unassembled WGS sequence"/>
</dbReference>
<evidence type="ECO:0000313" key="2">
    <source>
        <dbReference type="EMBL" id="GAD89842.1"/>
    </source>
</evidence>
<name>V5FLV3_9VIBR</name>
<dbReference type="SUPFAM" id="SSF82771">
    <property type="entry name" value="GIY-YIG endonuclease"/>
    <property type="match status" value="1"/>
</dbReference>
<proteinExistence type="predicted"/>
<dbReference type="RefSeq" id="WP_023404201.1">
    <property type="nucleotide sequence ID" value="NZ_BAUJ01000028.1"/>
</dbReference>
<comment type="caution">
    <text evidence="2">The sequence shown here is derived from an EMBL/GenBank/DDBJ whole genome shotgun (WGS) entry which is preliminary data.</text>
</comment>
<feature type="domain" description="GIY-YIG" evidence="1">
    <location>
        <begin position="173"/>
        <end position="266"/>
    </location>
</feature>
<dbReference type="AlphaFoldDB" id="V5FLV3"/>
<dbReference type="Pfam" id="PF01541">
    <property type="entry name" value="GIY-YIG"/>
    <property type="match status" value="1"/>
</dbReference>
<dbReference type="PROSITE" id="PS50164">
    <property type="entry name" value="GIY_YIG"/>
    <property type="match status" value="1"/>
</dbReference>
<evidence type="ECO:0000259" key="1">
    <source>
        <dbReference type="PROSITE" id="PS50164"/>
    </source>
</evidence>
<protein>
    <recommendedName>
        <fullName evidence="1">GIY-YIG domain-containing protein</fullName>
    </recommendedName>
</protein>
<organism evidence="2 3">
    <name type="scientific">Vibrio halioticoli NBRC 102217</name>
    <dbReference type="NCBI Taxonomy" id="1219072"/>
    <lineage>
        <taxon>Bacteria</taxon>
        <taxon>Pseudomonadati</taxon>
        <taxon>Pseudomonadota</taxon>
        <taxon>Gammaproteobacteria</taxon>
        <taxon>Vibrionales</taxon>
        <taxon>Vibrionaceae</taxon>
        <taxon>Vibrio</taxon>
    </lineage>
</organism>
<sequence>MILLNDILNFDNLDNVKIRFNLMFSDNWNPSEIYRMRDFSTLLNGHYHNYSHNRSYKEGQITVGFLKIEDDKFLLFHVGKVTKDLNVFNGVGYEYESIPKYEKYCGRLVVKFQNSSQNMVRRAVSVIDDISVHEILSDDFSNDKFPGYDNVRLSWGEMHSVLQKDSWKTALENQKAIYLITDKQSGKMYVGSASGEQMLLGRWKSYARNGHGGNVELRQLTFDYIQNNFEYSVLEIFKSTTDSSLIIERESWWKQTLKSRQFGYNSN</sequence>
<dbReference type="Gene3D" id="3.40.1440.10">
    <property type="entry name" value="GIY-YIG endonuclease"/>
    <property type="match status" value="1"/>
</dbReference>
<accession>V5FLV3</accession>
<keyword evidence="3" id="KW-1185">Reference proteome</keyword>
<dbReference type="CDD" id="cd10446">
    <property type="entry name" value="GIY-YIG_unchar_1"/>
    <property type="match status" value="1"/>
</dbReference>
<dbReference type="OrthoDB" id="89044at2"/>
<dbReference type="eggNOG" id="ENOG502Z9J4">
    <property type="taxonomic scope" value="Bacteria"/>
</dbReference>
<reference evidence="2 3" key="1">
    <citation type="submission" date="2013-11" db="EMBL/GenBank/DDBJ databases">
        <title>Whole genome shotgun sequence of Vibrio halioticoli NBRC 102217.</title>
        <authorList>
            <person name="Isaki S."/>
            <person name="Kimura A."/>
            <person name="Ohji S."/>
            <person name="Hosoyama A."/>
            <person name="Fujita N."/>
            <person name="Hashimoto M."/>
            <person name="Hosoyama Y."/>
            <person name="Yamazoe A."/>
        </authorList>
    </citation>
    <scope>NUCLEOTIDE SEQUENCE [LARGE SCALE GENOMIC DNA]</scope>
    <source>
        <strain evidence="2 3">NBRC 102217</strain>
    </source>
</reference>
<dbReference type="EMBL" id="BAUJ01000028">
    <property type="protein sequence ID" value="GAD89842.1"/>
    <property type="molecule type" value="Genomic_DNA"/>
</dbReference>
<evidence type="ECO:0000313" key="3">
    <source>
        <dbReference type="Proteomes" id="UP000017800"/>
    </source>
</evidence>
<dbReference type="InterPro" id="IPR035901">
    <property type="entry name" value="GIY-YIG_endonuc_sf"/>
</dbReference>